<dbReference type="EMBL" id="SRLO01000130">
    <property type="protein sequence ID" value="TNN73012.1"/>
    <property type="molecule type" value="Genomic_DNA"/>
</dbReference>
<dbReference type="AlphaFoldDB" id="A0A4Z2I6V0"/>
<comment type="caution">
    <text evidence="1">The sequence shown here is derived from an EMBL/GenBank/DDBJ whole genome shotgun (WGS) entry which is preliminary data.</text>
</comment>
<protein>
    <submittedName>
        <fullName evidence="1">Uncharacterized protein</fullName>
    </submittedName>
</protein>
<evidence type="ECO:0000313" key="2">
    <source>
        <dbReference type="Proteomes" id="UP000314294"/>
    </source>
</evidence>
<keyword evidence="2" id="KW-1185">Reference proteome</keyword>
<reference evidence="1 2" key="1">
    <citation type="submission" date="2019-03" db="EMBL/GenBank/DDBJ databases">
        <title>First draft genome of Liparis tanakae, snailfish: a comprehensive survey of snailfish specific genes.</title>
        <authorList>
            <person name="Kim W."/>
            <person name="Song I."/>
            <person name="Jeong J.-H."/>
            <person name="Kim D."/>
            <person name="Kim S."/>
            <person name="Ryu S."/>
            <person name="Song J.Y."/>
            <person name="Lee S.K."/>
        </authorList>
    </citation>
    <scope>NUCLEOTIDE SEQUENCE [LARGE SCALE GENOMIC DNA]</scope>
    <source>
        <tissue evidence="1">Muscle</tissue>
    </source>
</reference>
<sequence length="113" mass="12825">MLSCHVNVSKFDSEDTGAKQVVELSIRGFTESEHLDSKDFIQTHSSGKPEGKKRMKWRRVGLLNFKDEYDGGTKPPSLPCHRSTVRDDRSNTLVLCDGTQGRDRVFYAGMYKL</sequence>
<gene>
    <name evidence="1" type="ORF">EYF80_016802</name>
</gene>
<evidence type="ECO:0000313" key="1">
    <source>
        <dbReference type="EMBL" id="TNN73012.1"/>
    </source>
</evidence>
<organism evidence="1 2">
    <name type="scientific">Liparis tanakae</name>
    <name type="common">Tanaka's snailfish</name>
    <dbReference type="NCBI Taxonomy" id="230148"/>
    <lineage>
        <taxon>Eukaryota</taxon>
        <taxon>Metazoa</taxon>
        <taxon>Chordata</taxon>
        <taxon>Craniata</taxon>
        <taxon>Vertebrata</taxon>
        <taxon>Euteleostomi</taxon>
        <taxon>Actinopterygii</taxon>
        <taxon>Neopterygii</taxon>
        <taxon>Teleostei</taxon>
        <taxon>Neoteleostei</taxon>
        <taxon>Acanthomorphata</taxon>
        <taxon>Eupercaria</taxon>
        <taxon>Perciformes</taxon>
        <taxon>Cottioidei</taxon>
        <taxon>Cottales</taxon>
        <taxon>Liparidae</taxon>
        <taxon>Liparis</taxon>
    </lineage>
</organism>
<proteinExistence type="predicted"/>
<accession>A0A4Z2I6V0</accession>
<dbReference type="Proteomes" id="UP000314294">
    <property type="component" value="Unassembled WGS sequence"/>
</dbReference>
<name>A0A4Z2I6V0_9TELE</name>